<dbReference type="GO" id="GO:0005886">
    <property type="term" value="C:plasma membrane"/>
    <property type="evidence" value="ECO:0007669"/>
    <property type="project" value="TreeGrafter"/>
</dbReference>
<feature type="transmembrane region" description="Helical" evidence="9">
    <location>
        <begin position="6"/>
        <end position="26"/>
    </location>
</feature>
<reference evidence="11" key="1">
    <citation type="submission" date="2021-09" db="EMBL/GenBank/DDBJ databases">
        <authorList>
            <consortium name="AG Swart"/>
            <person name="Singh M."/>
            <person name="Singh A."/>
            <person name="Seah K."/>
            <person name="Emmerich C."/>
        </authorList>
    </citation>
    <scope>NUCLEOTIDE SEQUENCE</scope>
    <source>
        <strain evidence="11">ATCC30299</strain>
    </source>
</reference>
<feature type="transmembrane region" description="Helical" evidence="9">
    <location>
        <begin position="65"/>
        <end position="82"/>
    </location>
</feature>
<feature type="transmembrane region" description="Helical" evidence="9">
    <location>
        <begin position="94"/>
        <end position="115"/>
    </location>
</feature>
<evidence type="ECO:0000256" key="9">
    <source>
        <dbReference type="SAM" id="Phobius"/>
    </source>
</evidence>
<gene>
    <name evidence="11" type="ORF">BSTOLATCC_MIC63785</name>
</gene>
<dbReference type="GO" id="GO:0015386">
    <property type="term" value="F:potassium:proton antiporter activity"/>
    <property type="evidence" value="ECO:0007669"/>
    <property type="project" value="TreeGrafter"/>
</dbReference>
<dbReference type="GO" id="GO:0098719">
    <property type="term" value="P:sodium ion import across plasma membrane"/>
    <property type="evidence" value="ECO:0007669"/>
    <property type="project" value="TreeGrafter"/>
</dbReference>
<keyword evidence="5" id="KW-0915">Sodium</keyword>
<evidence type="ECO:0000256" key="1">
    <source>
        <dbReference type="ARBA" id="ARBA00004141"/>
    </source>
</evidence>
<name>A0AAU9KBE2_9CILI</name>
<dbReference type="EMBL" id="CAJZBQ010000062">
    <property type="protein sequence ID" value="CAG9335308.1"/>
    <property type="molecule type" value="Genomic_DNA"/>
</dbReference>
<dbReference type="GO" id="GO:0051453">
    <property type="term" value="P:regulation of intracellular pH"/>
    <property type="evidence" value="ECO:0007669"/>
    <property type="project" value="TreeGrafter"/>
</dbReference>
<dbReference type="PRINTS" id="PR01084">
    <property type="entry name" value="NAHEXCHNGR"/>
</dbReference>
<dbReference type="AlphaFoldDB" id="A0AAU9KBE2"/>
<comment type="caution">
    <text evidence="11">The sequence shown here is derived from an EMBL/GenBank/DDBJ whole genome shotgun (WGS) entry which is preliminary data.</text>
</comment>
<keyword evidence="2" id="KW-0813">Transport</keyword>
<feature type="transmembrane region" description="Helical" evidence="9">
    <location>
        <begin position="392"/>
        <end position="413"/>
    </location>
</feature>
<proteinExistence type="predicted"/>
<feature type="transmembrane region" description="Helical" evidence="9">
    <location>
        <begin position="292"/>
        <end position="309"/>
    </location>
</feature>
<keyword evidence="4 9" id="KW-1133">Transmembrane helix</keyword>
<keyword evidence="7 9" id="KW-0472">Membrane</keyword>
<evidence type="ECO:0000259" key="10">
    <source>
        <dbReference type="Pfam" id="PF00999"/>
    </source>
</evidence>
<keyword evidence="8" id="KW-0739">Sodium transport</keyword>
<dbReference type="InterPro" id="IPR018422">
    <property type="entry name" value="Cation/H_exchanger_CPA1"/>
</dbReference>
<evidence type="ECO:0000256" key="8">
    <source>
        <dbReference type="ARBA" id="ARBA00023201"/>
    </source>
</evidence>
<dbReference type="Gene3D" id="6.10.140.1330">
    <property type="match status" value="1"/>
</dbReference>
<evidence type="ECO:0000256" key="7">
    <source>
        <dbReference type="ARBA" id="ARBA00023136"/>
    </source>
</evidence>
<feature type="transmembrane region" description="Helical" evidence="9">
    <location>
        <begin position="166"/>
        <end position="184"/>
    </location>
</feature>
<feature type="transmembrane region" description="Helical" evidence="9">
    <location>
        <begin position="358"/>
        <end position="380"/>
    </location>
</feature>
<feature type="transmembrane region" description="Helical" evidence="9">
    <location>
        <begin position="33"/>
        <end position="53"/>
    </location>
</feature>
<feature type="transmembrane region" description="Helical" evidence="9">
    <location>
        <begin position="321"/>
        <end position="346"/>
    </location>
</feature>
<feature type="transmembrane region" description="Helical" evidence="9">
    <location>
        <begin position="204"/>
        <end position="225"/>
    </location>
</feature>
<dbReference type="PANTHER" id="PTHR10110">
    <property type="entry name" value="SODIUM/HYDROGEN EXCHANGER"/>
    <property type="match status" value="1"/>
</dbReference>
<feature type="domain" description="Cation/H+ exchanger transmembrane" evidence="10">
    <location>
        <begin position="20"/>
        <end position="415"/>
    </location>
</feature>
<evidence type="ECO:0000313" key="11">
    <source>
        <dbReference type="EMBL" id="CAG9335308.1"/>
    </source>
</evidence>
<dbReference type="GO" id="GO:0015385">
    <property type="term" value="F:sodium:proton antiporter activity"/>
    <property type="evidence" value="ECO:0007669"/>
    <property type="project" value="InterPro"/>
</dbReference>
<organism evidence="11 12">
    <name type="scientific">Blepharisma stoltei</name>
    <dbReference type="NCBI Taxonomy" id="1481888"/>
    <lineage>
        <taxon>Eukaryota</taxon>
        <taxon>Sar</taxon>
        <taxon>Alveolata</taxon>
        <taxon>Ciliophora</taxon>
        <taxon>Postciliodesmatophora</taxon>
        <taxon>Heterotrichea</taxon>
        <taxon>Heterotrichida</taxon>
        <taxon>Blepharismidae</taxon>
        <taxon>Blepharisma</taxon>
    </lineage>
</organism>
<protein>
    <recommendedName>
        <fullName evidence="10">Cation/H+ exchanger transmembrane domain-containing protein</fullName>
    </recommendedName>
</protein>
<evidence type="ECO:0000313" key="12">
    <source>
        <dbReference type="Proteomes" id="UP001162131"/>
    </source>
</evidence>
<dbReference type="InterPro" id="IPR006153">
    <property type="entry name" value="Cation/H_exchanger_TM"/>
</dbReference>
<dbReference type="Pfam" id="PF00999">
    <property type="entry name" value="Na_H_Exchanger"/>
    <property type="match status" value="1"/>
</dbReference>
<accession>A0AAU9KBE2</accession>
<keyword evidence="12" id="KW-1185">Reference proteome</keyword>
<feature type="transmembrane region" description="Helical" evidence="9">
    <location>
        <begin position="260"/>
        <end position="280"/>
    </location>
</feature>
<comment type="subcellular location">
    <subcellularLocation>
        <location evidence="1">Membrane</location>
        <topology evidence="1">Multi-pass membrane protein</topology>
    </subcellularLocation>
</comment>
<evidence type="ECO:0000256" key="2">
    <source>
        <dbReference type="ARBA" id="ARBA00022448"/>
    </source>
</evidence>
<evidence type="ECO:0000256" key="4">
    <source>
        <dbReference type="ARBA" id="ARBA00022989"/>
    </source>
</evidence>
<dbReference type="PANTHER" id="PTHR10110:SF187">
    <property type="entry name" value="SODIUM_HYDROGEN EXCHANGER"/>
    <property type="match status" value="1"/>
</dbReference>
<evidence type="ECO:0000256" key="3">
    <source>
        <dbReference type="ARBA" id="ARBA00022692"/>
    </source>
</evidence>
<sequence length="522" mass="57909">MSLDVGIESIFCLILITLSMILSVYLPKYKIHYFHESGVIILIGIGLGAFMDGIRHPLSRFSSDIFFDFMLPFLILAAGFNMKRRRFFRNIGPIFLLGIIGTLICFVLIAAMAYAFSEWGFINHDGTKYLSPSEVMALGAVLSSSDVVCALALVEESKTPKLHSILFGESVINDAVGILLVNVVKTVSISNINATEVFTFIGTFLYVSITSILMGAVFGLIASFMTKVLYDLRDEPSKSIALQFYISILGYMIAKAIDLSAVIVLLVCGIISGHYAWYNLSRTSRTAVTNSFQFIGDASEALVFAYLGISAFTYKEEGIEWNYIIAVSGATIVSRLIAVFGLIWIVQLLSGGKFKMSVGAISVIWMGGIIRGAVSFALSLDLDFSHKDVLRITVLGVVIGTTLVFGTVLPLWVRWIKPDEGNDDRGMEIKDDDLSRSITGRKSVFLAQDETKTYKNWVHKMWRTIDDKYIKPWLIHKDALEEVKKAKANLAAKNLVLKDDNDTIPEVSEYSLHSNGSYREMQ</sequence>
<dbReference type="InterPro" id="IPR004709">
    <property type="entry name" value="NaH_exchanger"/>
</dbReference>
<evidence type="ECO:0000256" key="5">
    <source>
        <dbReference type="ARBA" id="ARBA00023053"/>
    </source>
</evidence>
<evidence type="ECO:0000256" key="6">
    <source>
        <dbReference type="ARBA" id="ARBA00023065"/>
    </source>
</evidence>
<dbReference type="Proteomes" id="UP001162131">
    <property type="component" value="Unassembled WGS sequence"/>
</dbReference>
<keyword evidence="6" id="KW-0406">Ion transport</keyword>
<keyword evidence="3 9" id="KW-0812">Transmembrane</keyword>